<reference evidence="1 2" key="1">
    <citation type="submission" date="2018-08" db="EMBL/GenBank/DDBJ databases">
        <title>Verrucosispora craniellae sp. nov., isolated from a marine sponge in the South China Sea.</title>
        <authorList>
            <person name="Li L."/>
            <person name="Lin H.W."/>
        </authorList>
    </citation>
    <scope>NUCLEOTIDE SEQUENCE [LARGE SCALE GENOMIC DNA]</scope>
    <source>
        <strain evidence="1 2">LHW63014</strain>
    </source>
</reference>
<gene>
    <name evidence="1" type="ORF">D0Q02_10265</name>
</gene>
<dbReference type="Proteomes" id="UP000262621">
    <property type="component" value="Unassembled WGS sequence"/>
</dbReference>
<evidence type="ECO:0000313" key="1">
    <source>
        <dbReference type="EMBL" id="RFS46788.1"/>
    </source>
</evidence>
<keyword evidence="2" id="KW-1185">Reference proteome</keyword>
<dbReference type="AlphaFoldDB" id="A0A372G1G9"/>
<accession>A0A372G1G9</accession>
<comment type="caution">
    <text evidence="1">The sequence shown here is derived from an EMBL/GenBank/DDBJ whole genome shotgun (WGS) entry which is preliminary data.</text>
</comment>
<organism evidence="1 2">
    <name type="scientific">Micromonospora craniellae</name>
    <dbReference type="NCBI Taxonomy" id="2294034"/>
    <lineage>
        <taxon>Bacteria</taxon>
        <taxon>Bacillati</taxon>
        <taxon>Actinomycetota</taxon>
        <taxon>Actinomycetes</taxon>
        <taxon>Micromonosporales</taxon>
        <taxon>Micromonosporaceae</taxon>
        <taxon>Micromonospora</taxon>
    </lineage>
</organism>
<dbReference type="EMBL" id="QVFU01000007">
    <property type="protein sequence ID" value="RFS46788.1"/>
    <property type="molecule type" value="Genomic_DNA"/>
</dbReference>
<proteinExistence type="predicted"/>
<name>A0A372G1G9_9ACTN</name>
<sequence length="86" mass="9434">MVPTSTVTPNVMISSSSLTSPPFVAHHMVVRRTAVPGGFSEWPGSSPFTAWTFDGWIWLEGYQLDAKGNAVERRAVFVRIAGLKKL</sequence>
<evidence type="ECO:0000313" key="2">
    <source>
        <dbReference type="Proteomes" id="UP000262621"/>
    </source>
</evidence>
<protein>
    <submittedName>
        <fullName evidence="1">Uncharacterized protein</fullName>
    </submittedName>
</protein>